<dbReference type="GO" id="GO:0003677">
    <property type="term" value="F:DNA binding"/>
    <property type="evidence" value="ECO:0007669"/>
    <property type="project" value="InterPro"/>
</dbReference>
<feature type="transmembrane region" description="Helical" evidence="1">
    <location>
        <begin position="356"/>
        <end position="373"/>
    </location>
</feature>
<dbReference type="AlphaFoldDB" id="A1ZM23"/>
<keyword evidence="1" id="KW-0472">Membrane</keyword>
<accession>A1ZM23</accession>
<dbReference type="GO" id="GO:0006355">
    <property type="term" value="P:regulation of DNA-templated transcription"/>
    <property type="evidence" value="ECO:0007669"/>
    <property type="project" value="InterPro"/>
</dbReference>
<keyword evidence="4" id="KW-1185">Reference proteome</keyword>
<comment type="caution">
    <text evidence="3">The sequence shown here is derived from an EMBL/GenBank/DDBJ whole genome shotgun (WGS) entry which is preliminary data.</text>
</comment>
<organism evidence="3 4">
    <name type="scientific">Microscilla marina ATCC 23134</name>
    <dbReference type="NCBI Taxonomy" id="313606"/>
    <lineage>
        <taxon>Bacteria</taxon>
        <taxon>Pseudomonadati</taxon>
        <taxon>Bacteroidota</taxon>
        <taxon>Cytophagia</taxon>
        <taxon>Cytophagales</taxon>
        <taxon>Microscillaceae</taxon>
        <taxon>Microscilla</taxon>
    </lineage>
</organism>
<keyword evidence="2" id="KW-0732">Signal</keyword>
<keyword evidence="1" id="KW-0812">Transmembrane</keyword>
<dbReference type="SUPFAM" id="SSF46894">
    <property type="entry name" value="C-terminal effector domain of the bipartite response regulators"/>
    <property type="match status" value="1"/>
</dbReference>
<evidence type="ECO:0000313" key="4">
    <source>
        <dbReference type="Proteomes" id="UP000004095"/>
    </source>
</evidence>
<dbReference type="Gene3D" id="1.25.40.10">
    <property type="entry name" value="Tetratricopeptide repeat domain"/>
    <property type="match status" value="1"/>
</dbReference>
<protein>
    <recommendedName>
        <fullName evidence="5">HTH luxR-type domain-containing protein</fullName>
    </recommendedName>
</protein>
<proteinExistence type="predicted"/>
<evidence type="ECO:0000256" key="2">
    <source>
        <dbReference type="SAM" id="SignalP"/>
    </source>
</evidence>
<dbReference type="InterPro" id="IPR016032">
    <property type="entry name" value="Sig_transdc_resp-reg_C-effctor"/>
</dbReference>
<feature type="signal peptide" evidence="2">
    <location>
        <begin position="1"/>
        <end position="19"/>
    </location>
</feature>
<gene>
    <name evidence="3" type="ORF">M23134_04402</name>
</gene>
<evidence type="ECO:0008006" key="5">
    <source>
        <dbReference type="Google" id="ProtNLM"/>
    </source>
</evidence>
<dbReference type="RefSeq" id="WP_002697812.1">
    <property type="nucleotide sequence ID" value="NZ_AAWS01000015.1"/>
</dbReference>
<dbReference type="Proteomes" id="UP000004095">
    <property type="component" value="Unassembled WGS sequence"/>
</dbReference>
<feature type="chain" id="PRO_5002642282" description="HTH luxR-type domain-containing protein" evidence="2">
    <location>
        <begin position="20"/>
        <end position="481"/>
    </location>
</feature>
<evidence type="ECO:0000256" key="1">
    <source>
        <dbReference type="SAM" id="Phobius"/>
    </source>
</evidence>
<reference evidence="3 4" key="1">
    <citation type="submission" date="2007-01" db="EMBL/GenBank/DDBJ databases">
        <authorList>
            <person name="Haygood M."/>
            <person name="Podell S."/>
            <person name="Anderson C."/>
            <person name="Hopkinson B."/>
            <person name="Roe K."/>
            <person name="Barbeau K."/>
            <person name="Gaasterland T."/>
            <person name="Ferriera S."/>
            <person name="Johnson J."/>
            <person name="Kravitz S."/>
            <person name="Beeson K."/>
            <person name="Sutton G."/>
            <person name="Rogers Y.-H."/>
            <person name="Friedman R."/>
            <person name="Frazier M."/>
            <person name="Venter J.C."/>
        </authorList>
    </citation>
    <scope>NUCLEOTIDE SEQUENCE [LARGE SCALE GENOMIC DNA]</scope>
    <source>
        <strain evidence="3 4">ATCC 23134</strain>
    </source>
</reference>
<keyword evidence="1" id="KW-1133">Transmembrane helix</keyword>
<evidence type="ECO:0000313" key="3">
    <source>
        <dbReference type="EMBL" id="EAY28555.1"/>
    </source>
</evidence>
<name>A1ZM23_MICM2</name>
<sequence>MKQLFFCIFILLSSFSAIAQTQETYQEHYQEAYEFANTGYDSISIYKSFYLLAYAANQACSHHRALHGYLQAQKYATDSAAYIDVNKNIANTFFNFGNYKKAKKITQQNIDFLQRHQSFKDLSYAYNLKGRILLEEKKESALPVLRQALGLRQKYAPERVTGIYESLAQAFFRFRAYDSAAYYQHQIITRLPTNAPTDKQAYHYATLAKYLSFDRRPDKALLWLQRAEQICCRQAEPALFVAQARALWQWASQNAQGAQADFKRLDSLMSAAMQAKTHLIDKRALNKKHIRLYRDILQAAALPTALHDKYAAKLEAAQAWYANYSQHLATQDQRRAQALAAQLAQARTQRWYGTRLPLYLGLGAVLLLAWFIYKGWQQRLLPEQRQLQHEKALIKTLRQKLGRQLSTNETQLATLMYRGKSFAELAALLGTNRDKVKYHAKKLADEARIESLFQFVTDFKAQRQKKPALKFWVKQPSGQTP</sequence>
<dbReference type="InterPro" id="IPR011990">
    <property type="entry name" value="TPR-like_helical_dom_sf"/>
</dbReference>
<dbReference type="EMBL" id="AAWS01000015">
    <property type="protein sequence ID" value="EAY28555.1"/>
    <property type="molecule type" value="Genomic_DNA"/>
</dbReference>
<dbReference type="SUPFAM" id="SSF48452">
    <property type="entry name" value="TPR-like"/>
    <property type="match status" value="1"/>
</dbReference>